<evidence type="ECO:0000256" key="6">
    <source>
        <dbReference type="SAM" id="Phobius"/>
    </source>
</evidence>
<evidence type="ECO:0000256" key="3">
    <source>
        <dbReference type="ARBA" id="ARBA00022692"/>
    </source>
</evidence>
<dbReference type="EMBL" id="JAGGKP010000001">
    <property type="protein sequence ID" value="MBP1935986.1"/>
    <property type="molecule type" value="Genomic_DNA"/>
</dbReference>
<keyword evidence="5 6" id="KW-0472">Membrane</keyword>
<dbReference type="Proteomes" id="UP001519273">
    <property type="component" value="Unassembled WGS sequence"/>
</dbReference>
<dbReference type="Pfam" id="PF05425">
    <property type="entry name" value="CopD"/>
    <property type="match status" value="1"/>
</dbReference>
<feature type="transmembrane region" description="Helical" evidence="6">
    <location>
        <begin position="181"/>
        <end position="200"/>
    </location>
</feature>
<feature type="transmembrane region" description="Helical" evidence="6">
    <location>
        <begin position="83"/>
        <end position="101"/>
    </location>
</feature>
<evidence type="ECO:0000259" key="7">
    <source>
        <dbReference type="Pfam" id="PF05425"/>
    </source>
</evidence>
<dbReference type="PANTHER" id="PTHR34820:SF4">
    <property type="entry name" value="INNER MEMBRANE PROTEIN YEBZ"/>
    <property type="match status" value="1"/>
</dbReference>
<evidence type="ECO:0000256" key="1">
    <source>
        <dbReference type="ARBA" id="ARBA00004651"/>
    </source>
</evidence>
<feature type="transmembrane region" description="Helical" evidence="6">
    <location>
        <begin position="220"/>
        <end position="240"/>
    </location>
</feature>
<evidence type="ECO:0000256" key="4">
    <source>
        <dbReference type="ARBA" id="ARBA00022989"/>
    </source>
</evidence>
<feature type="transmembrane region" description="Helical" evidence="6">
    <location>
        <begin position="6"/>
        <end position="27"/>
    </location>
</feature>
<feature type="transmembrane region" description="Helical" evidence="6">
    <location>
        <begin position="113"/>
        <end position="133"/>
    </location>
</feature>
<keyword evidence="2" id="KW-1003">Cell membrane</keyword>
<reference evidence="8 9" key="1">
    <citation type="submission" date="2021-03" db="EMBL/GenBank/DDBJ databases">
        <title>Genomic Encyclopedia of Type Strains, Phase IV (KMG-IV): sequencing the most valuable type-strain genomes for metagenomic binning, comparative biology and taxonomic classification.</title>
        <authorList>
            <person name="Goeker M."/>
        </authorList>
    </citation>
    <scope>NUCLEOTIDE SEQUENCE [LARGE SCALE GENOMIC DNA]</scope>
    <source>
        <strain evidence="8 9">DSM 23491</strain>
    </source>
</reference>
<feature type="transmembrane region" description="Helical" evidence="6">
    <location>
        <begin position="339"/>
        <end position="360"/>
    </location>
</feature>
<feature type="transmembrane region" description="Helical" evidence="6">
    <location>
        <begin position="315"/>
        <end position="332"/>
    </location>
</feature>
<accession>A0ABS4H0C9</accession>
<comment type="subcellular location">
    <subcellularLocation>
        <location evidence="1">Cell membrane</location>
        <topology evidence="1">Multi-pass membrane protein</topology>
    </subcellularLocation>
</comment>
<dbReference type="RefSeq" id="WP_209845722.1">
    <property type="nucleotide sequence ID" value="NZ_CBCRVE010000001.1"/>
</dbReference>
<keyword evidence="4 6" id="KW-1133">Transmembrane helix</keyword>
<feature type="transmembrane region" description="Helical" evidence="6">
    <location>
        <begin position="252"/>
        <end position="270"/>
    </location>
</feature>
<keyword evidence="3 6" id="KW-0812">Transmembrane</keyword>
<evidence type="ECO:0000313" key="9">
    <source>
        <dbReference type="Proteomes" id="UP001519273"/>
    </source>
</evidence>
<keyword evidence="9" id="KW-1185">Reference proteome</keyword>
<name>A0ABS4H0C9_9BACL</name>
<sequence>MYYWLGEPFLYLCFALLTGIAILNMIPNAYKPTLSIPRGVGFISAVGVVIFSFLPVLRIILFFREDIGFWASFNSVMFSFREGKAYLWTAALSLGSALILRDRSLSSRRLFQAATVLFLVGIVASLAVFNHAASIKGAVGAFTFALHFGAMGIWAGVLLITGWFSKEYSKWNSFLRWFQPLAMLMMFIILGSGIYLMLAVDPEYFNSWMLSYGQALLVKHLLIMPLLVIAFVNGWLLKRIAGKNANFDPRPWAKLEGGFILLIYIVTGYMNVQPTPHDVSVTLQTTNPSKLYLLFHHGAAYANRSLQLTWNSGSILLWLMGLLLLTGVIWLFRQRRSSVTAFICGMLSVAALYCGFMLSIT</sequence>
<gene>
    <name evidence="8" type="ORF">J2Z20_000847</name>
</gene>
<evidence type="ECO:0000256" key="5">
    <source>
        <dbReference type="ARBA" id="ARBA00023136"/>
    </source>
</evidence>
<feature type="transmembrane region" description="Helical" evidence="6">
    <location>
        <begin position="39"/>
        <end position="63"/>
    </location>
</feature>
<dbReference type="InterPro" id="IPR032694">
    <property type="entry name" value="CopC/D"/>
</dbReference>
<feature type="transmembrane region" description="Helical" evidence="6">
    <location>
        <begin position="139"/>
        <end position="160"/>
    </location>
</feature>
<evidence type="ECO:0000313" key="8">
    <source>
        <dbReference type="EMBL" id="MBP1935986.1"/>
    </source>
</evidence>
<evidence type="ECO:0000256" key="2">
    <source>
        <dbReference type="ARBA" id="ARBA00022475"/>
    </source>
</evidence>
<comment type="caution">
    <text evidence="8">The sequence shown here is derived from an EMBL/GenBank/DDBJ whole genome shotgun (WGS) entry which is preliminary data.</text>
</comment>
<dbReference type="PANTHER" id="PTHR34820">
    <property type="entry name" value="INNER MEMBRANE PROTEIN YEBZ"/>
    <property type="match status" value="1"/>
</dbReference>
<proteinExistence type="predicted"/>
<feature type="domain" description="Copper resistance protein D" evidence="7">
    <location>
        <begin position="174"/>
        <end position="268"/>
    </location>
</feature>
<protein>
    <submittedName>
        <fullName evidence="8">Copper resistance protein D</fullName>
    </submittedName>
</protein>
<dbReference type="InterPro" id="IPR008457">
    <property type="entry name" value="Cu-R_CopD_dom"/>
</dbReference>
<organism evidence="8 9">
    <name type="scientific">Paenibacillus sediminis</name>
    <dbReference type="NCBI Taxonomy" id="664909"/>
    <lineage>
        <taxon>Bacteria</taxon>
        <taxon>Bacillati</taxon>
        <taxon>Bacillota</taxon>
        <taxon>Bacilli</taxon>
        <taxon>Bacillales</taxon>
        <taxon>Paenibacillaceae</taxon>
        <taxon>Paenibacillus</taxon>
    </lineage>
</organism>